<protein>
    <submittedName>
        <fullName evidence="9">ABC transporter permease</fullName>
    </submittedName>
</protein>
<keyword evidence="4 7" id="KW-0812">Transmembrane</keyword>
<organism evidence="9 10">
    <name type="scientific">Kribbella deserti</name>
    <dbReference type="NCBI Taxonomy" id="1926257"/>
    <lineage>
        <taxon>Bacteria</taxon>
        <taxon>Bacillati</taxon>
        <taxon>Actinomycetota</taxon>
        <taxon>Actinomycetes</taxon>
        <taxon>Propionibacteriales</taxon>
        <taxon>Kribbellaceae</taxon>
        <taxon>Kribbella</taxon>
    </lineage>
</organism>
<evidence type="ECO:0000313" key="9">
    <source>
        <dbReference type="EMBL" id="MFC0624175.1"/>
    </source>
</evidence>
<feature type="transmembrane region" description="Helical" evidence="7">
    <location>
        <begin position="213"/>
        <end position="243"/>
    </location>
</feature>
<evidence type="ECO:0000256" key="7">
    <source>
        <dbReference type="RuleBase" id="RU363032"/>
    </source>
</evidence>
<dbReference type="Pfam" id="PF00528">
    <property type="entry name" value="BPD_transp_1"/>
    <property type="match status" value="1"/>
</dbReference>
<evidence type="ECO:0000259" key="8">
    <source>
        <dbReference type="PROSITE" id="PS50928"/>
    </source>
</evidence>
<evidence type="ECO:0000256" key="4">
    <source>
        <dbReference type="ARBA" id="ARBA00022692"/>
    </source>
</evidence>
<proteinExistence type="inferred from homology"/>
<dbReference type="InterPro" id="IPR050366">
    <property type="entry name" value="BP-dependent_transpt_permease"/>
</dbReference>
<keyword evidence="3" id="KW-1003">Cell membrane</keyword>
<comment type="similarity">
    <text evidence="7">Belongs to the binding-protein-dependent transport system permease family.</text>
</comment>
<evidence type="ECO:0000256" key="5">
    <source>
        <dbReference type="ARBA" id="ARBA00022989"/>
    </source>
</evidence>
<keyword evidence="2 7" id="KW-0813">Transport</keyword>
<comment type="caution">
    <text evidence="9">The sequence shown here is derived from an EMBL/GenBank/DDBJ whole genome shotgun (WGS) entry which is preliminary data.</text>
</comment>
<comment type="subcellular location">
    <subcellularLocation>
        <location evidence="1 7">Cell membrane</location>
        <topology evidence="1 7">Multi-pass membrane protein</topology>
    </subcellularLocation>
</comment>
<dbReference type="Proteomes" id="UP001589890">
    <property type="component" value="Unassembled WGS sequence"/>
</dbReference>
<dbReference type="Pfam" id="PF12911">
    <property type="entry name" value="OppC_N"/>
    <property type="match status" value="1"/>
</dbReference>
<dbReference type="InterPro" id="IPR035906">
    <property type="entry name" value="MetI-like_sf"/>
</dbReference>
<reference evidence="9 10" key="1">
    <citation type="submission" date="2024-09" db="EMBL/GenBank/DDBJ databases">
        <authorList>
            <person name="Sun Q."/>
            <person name="Mori K."/>
        </authorList>
    </citation>
    <scope>NUCLEOTIDE SEQUENCE [LARGE SCALE GENOMIC DNA]</scope>
    <source>
        <strain evidence="9 10">CGMCC 1.15906</strain>
    </source>
</reference>
<sequence length="296" mass="30852">MTLTPDLTGGPIDPGAAPARLAWRRFRANPGAMAGLIVLTLMVFAVTIGPYLLPYAPTDIDLRHIREAPSSAHLLGTDDTGRDVLARLLSGGRVSLLVGFATAASALAIGTFLGVVSGYIGGVLDLFVTRLTELFMAVPSVLVVIVLAGVLGPSVPLLIGLIALFSWPTSCRIARSIVLSVRELEYVQAAHAAGTKGWRILVRHLLPNVIPQVAISGALLVAGAILAEAGLSFLGLGVTPPAASWGNMLQEVGSFTKLTSLPWLWLPAGAAMSLTTLSVIFIGDGLRDALDPRGSR</sequence>
<feature type="transmembrane region" description="Helical" evidence="7">
    <location>
        <begin position="32"/>
        <end position="53"/>
    </location>
</feature>
<dbReference type="PROSITE" id="PS50928">
    <property type="entry name" value="ABC_TM1"/>
    <property type="match status" value="1"/>
</dbReference>
<dbReference type="CDD" id="cd06261">
    <property type="entry name" value="TM_PBP2"/>
    <property type="match status" value="1"/>
</dbReference>
<keyword evidence="10" id="KW-1185">Reference proteome</keyword>
<dbReference type="InterPro" id="IPR025966">
    <property type="entry name" value="OppC_N"/>
</dbReference>
<keyword evidence="5 7" id="KW-1133">Transmembrane helix</keyword>
<feature type="transmembrane region" description="Helical" evidence="7">
    <location>
        <begin position="263"/>
        <end position="286"/>
    </location>
</feature>
<evidence type="ECO:0000256" key="1">
    <source>
        <dbReference type="ARBA" id="ARBA00004651"/>
    </source>
</evidence>
<name>A0ABV6QI24_9ACTN</name>
<dbReference type="InterPro" id="IPR000515">
    <property type="entry name" value="MetI-like"/>
</dbReference>
<keyword evidence="6 7" id="KW-0472">Membrane</keyword>
<evidence type="ECO:0000256" key="6">
    <source>
        <dbReference type="ARBA" id="ARBA00023136"/>
    </source>
</evidence>
<dbReference type="PANTHER" id="PTHR43386">
    <property type="entry name" value="OLIGOPEPTIDE TRANSPORT SYSTEM PERMEASE PROTEIN APPC"/>
    <property type="match status" value="1"/>
</dbReference>
<dbReference type="SUPFAM" id="SSF161098">
    <property type="entry name" value="MetI-like"/>
    <property type="match status" value="1"/>
</dbReference>
<feature type="transmembrane region" description="Helical" evidence="7">
    <location>
        <begin position="96"/>
        <end position="120"/>
    </location>
</feature>
<dbReference type="EMBL" id="JBHLTC010000010">
    <property type="protein sequence ID" value="MFC0624175.1"/>
    <property type="molecule type" value="Genomic_DNA"/>
</dbReference>
<dbReference type="RefSeq" id="WP_380045100.1">
    <property type="nucleotide sequence ID" value="NZ_JBHLTC010000010.1"/>
</dbReference>
<evidence type="ECO:0000256" key="2">
    <source>
        <dbReference type="ARBA" id="ARBA00022448"/>
    </source>
</evidence>
<gene>
    <name evidence="9" type="ORF">ACFFGN_08880</name>
</gene>
<dbReference type="Gene3D" id="1.10.3720.10">
    <property type="entry name" value="MetI-like"/>
    <property type="match status" value="1"/>
</dbReference>
<evidence type="ECO:0000313" key="10">
    <source>
        <dbReference type="Proteomes" id="UP001589890"/>
    </source>
</evidence>
<feature type="domain" description="ABC transmembrane type-1" evidence="8">
    <location>
        <begin position="92"/>
        <end position="283"/>
    </location>
</feature>
<accession>A0ABV6QI24</accession>
<evidence type="ECO:0000256" key="3">
    <source>
        <dbReference type="ARBA" id="ARBA00022475"/>
    </source>
</evidence>
<dbReference type="PANTHER" id="PTHR43386:SF1">
    <property type="entry name" value="D,D-DIPEPTIDE TRANSPORT SYSTEM PERMEASE PROTEIN DDPC-RELATED"/>
    <property type="match status" value="1"/>
</dbReference>
<feature type="transmembrane region" description="Helical" evidence="7">
    <location>
        <begin position="140"/>
        <end position="165"/>
    </location>
</feature>